<dbReference type="PANTHER" id="PTHR43452:SF1">
    <property type="entry name" value="PYRUVATE DECARBOXYLASE C186.09-RELATED"/>
    <property type="match status" value="1"/>
</dbReference>
<dbReference type="InterPro" id="IPR012110">
    <property type="entry name" value="PDC/IPDC-like"/>
</dbReference>
<dbReference type="PANTHER" id="PTHR43452">
    <property type="entry name" value="PYRUVATE DECARBOXYLASE"/>
    <property type="match status" value="1"/>
</dbReference>
<dbReference type="InterPro" id="IPR047213">
    <property type="entry name" value="TPP_PYR_PDC_IPDC-like"/>
</dbReference>
<keyword evidence="5 10" id="KW-0479">Metal-binding</keyword>
<evidence type="ECO:0000259" key="13">
    <source>
        <dbReference type="Pfam" id="PF02775"/>
    </source>
</evidence>
<accession>A0A9X2F9U5</accession>
<feature type="domain" description="Thiamine pyrophosphate enzyme N-terminal TPP-binding" evidence="14">
    <location>
        <begin position="7"/>
        <end position="118"/>
    </location>
</feature>
<dbReference type="FunFam" id="3.40.50.970:FF:000024">
    <property type="entry name" value="Pyruvate decarboxylase isozyme"/>
    <property type="match status" value="1"/>
</dbReference>
<evidence type="ECO:0000256" key="9">
    <source>
        <dbReference type="ARBA" id="ARBA00023239"/>
    </source>
</evidence>
<dbReference type="InterPro" id="IPR012000">
    <property type="entry name" value="Thiamin_PyroP_enz_cen_dom"/>
</dbReference>
<dbReference type="GO" id="GO:0000949">
    <property type="term" value="P:aromatic amino acid family catabolic process to alcohol via Ehrlich pathway"/>
    <property type="evidence" value="ECO:0007669"/>
    <property type="project" value="TreeGrafter"/>
</dbReference>
<reference evidence="15" key="1">
    <citation type="submission" date="2022-06" db="EMBL/GenBank/DDBJ databases">
        <title>Aeoliella straminimaris, a novel planctomycete from sediments.</title>
        <authorList>
            <person name="Vitorino I.R."/>
            <person name="Lage O.M."/>
        </authorList>
    </citation>
    <scope>NUCLEOTIDE SEQUENCE</scope>
    <source>
        <strain evidence="15">ICT_H6.2</strain>
    </source>
</reference>
<name>A0A9X2F9U5_9BACT</name>
<dbReference type="RefSeq" id="WP_252852391.1">
    <property type="nucleotide sequence ID" value="NZ_JAMXLR010000036.1"/>
</dbReference>
<evidence type="ECO:0000259" key="14">
    <source>
        <dbReference type="Pfam" id="PF02776"/>
    </source>
</evidence>
<keyword evidence="7 10" id="KW-0460">Magnesium</keyword>
<evidence type="ECO:0000256" key="6">
    <source>
        <dbReference type="ARBA" id="ARBA00022793"/>
    </source>
</evidence>
<proteinExistence type="inferred from homology"/>
<feature type="binding site" evidence="10">
    <location>
        <position position="471"/>
    </location>
    <ligand>
        <name>Mg(2+)</name>
        <dbReference type="ChEBI" id="CHEBI:18420"/>
    </ligand>
</feature>
<dbReference type="SUPFAM" id="SSF52467">
    <property type="entry name" value="DHS-like NAD/FAD-binding domain"/>
    <property type="match status" value="1"/>
</dbReference>
<keyword evidence="8 11" id="KW-0786">Thiamine pyrophosphate</keyword>
<dbReference type="InterPro" id="IPR012001">
    <property type="entry name" value="Thiamin_PyroP_enz_TPP-bd_dom"/>
</dbReference>
<dbReference type="PIRSF" id="PIRSF036565">
    <property type="entry name" value="Pyruvt_ip_decrb"/>
    <property type="match status" value="1"/>
</dbReference>
<dbReference type="EC" id="4.1.1.1" evidence="4"/>
<evidence type="ECO:0000313" key="15">
    <source>
        <dbReference type="EMBL" id="MCO6044288.1"/>
    </source>
</evidence>
<sequence length="563" mass="60989">MADYAWTVGTYLATRLAELDVAHYFTVPGDYNLILLDEFLKVDQLQMVSCCNELNAGYAADGYARATGGLAAVVVTYSVGGLSALNAIAGAYAEDLPVVAISGAPNTNSTAEYEYLHHTLGKIDYDYVREIFARVTVDAVTIQHPTEAAGQIDIAIEKALRHRKPVYLEVACNIAAAPISAPNPRDFTKIAASDPHSLKAAVQHAARLLNEAQKPVLLAGPSVRAAKAEADLLKLVDATQYATAVTPDAKSFFDETHPNYMGIYWGSVGTPGCGSVVESADQCLLVGAKFTDYTTTGHTTLVDRRKSIDVRAKEVIVAGESYNNVAMAEFLRELTESLSQNPTALQAFKRIRKEQMPVKLGASTEPLTTRQLFAHVQNMLVGESAVIAETGDSWFNGIELSLPEASRFEIQMQYGSIGWSVGATLGYCLGAPERKVIACIGDGSFQLTAQEISTMLRYDAKPIVFLINNGGYTIEVEIHDGPYNTINNWQYARLVEVFNGEHGKGSGCRVATEAELVDAIAQAQQHDGLSLIEVMIDRDDCSSNLLEWGGHVARNNGRPPRFL</sequence>
<dbReference type="InterPro" id="IPR047214">
    <property type="entry name" value="TPP_PDC_IPDC"/>
</dbReference>
<feature type="binding site" evidence="10">
    <location>
        <position position="469"/>
    </location>
    <ligand>
        <name>Mg(2+)</name>
        <dbReference type="ChEBI" id="CHEBI:18420"/>
    </ligand>
</feature>
<dbReference type="InterPro" id="IPR011766">
    <property type="entry name" value="TPP_enzyme_TPP-bd"/>
</dbReference>
<dbReference type="FunFam" id="3.40.50.1220:FF:000009">
    <property type="entry name" value="Pyruvate decarboxylase 1"/>
    <property type="match status" value="1"/>
</dbReference>
<dbReference type="Pfam" id="PF02775">
    <property type="entry name" value="TPP_enzyme_C"/>
    <property type="match status" value="1"/>
</dbReference>
<dbReference type="Pfam" id="PF02776">
    <property type="entry name" value="TPP_enzyme_N"/>
    <property type="match status" value="1"/>
</dbReference>
<dbReference type="SUPFAM" id="SSF52518">
    <property type="entry name" value="Thiamin diphosphate-binding fold (THDP-binding)"/>
    <property type="match status" value="2"/>
</dbReference>
<comment type="catalytic activity">
    <reaction evidence="1">
        <text>a 2-oxocarboxylate + H(+) = an aldehyde + CO2</text>
        <dbReference type="Rhea" id="RHEA:11628"/>
        <dbReference type="ChEBI" id="CHEBI:15378"/>
        <dbReference type="ChEBI" id="CHEBI:16526"/>
        <dbReference type="ChEBI" id="CHEBI:17478"/>
        <dbReference type="ChEBI" id="CHEBI:35179"/>
        <dbReference type="EC" id="4.1.1.1"/>
    </reaction>
</comment>
<dbReference type="InterPro" id="IPR029061">
    <property type="entry name" value="THDP-binding"/>
</dbReference>
<feature type="binding site" evidence="10">
    <location>
        <position position="442"/>
    </location>
    <ligand>
        <name>Mg(2+)</name>
        <dbReference type="ChEBI" id="CHEBI:18420"/>
    </ligand>
</feature>
<feature type="domain" description="Thiamine pyrophosphate enzyme central" evidence="12">
    <location>
        <begin position="202"/>
        <end position="311"/>
    </location>
</feature>
<evidence type="ECO:0000256" key="10">
    <source>
        <dbReference type="PIRSR" id="PIRSR036565-2"/>
    </source>
</evidence>
<protein>
    <recommendedName>
        <fullName evidence="4">pyruvate decarboxylase</fullName>
        <ecNumber evidence="4">4.1.1.1</ecNumber>
    </recommendedName>
</protein>
<keyword evidence="6" id="KW-0210">Decarboxylase</keyword>
<evidence type="ECO:0000256" key="2">
    <source>
        <dbReference type="ARBA" id="ARBA00001964"/>
    </source>
</evidence>
<comment type="caution">
    <text evidence="15">The sequence shown here is derived from an EMBL/GenBank/DDBJ whole genome shotgun (WGS) entry which is preliminary data.</text>
</comment>
<dbReference type="Pfam" id="PF00205">
    <property type="entry name" value="TPP_enzyme_M"/>
    <property type="match status" value="1"/>
</dbReference>
<evidence type="ECO:0000256" key="8">
    <source>
        <dbReference type="ARBA" id="ARBA00023052"/>
    </source>
</evidence>
<dbReference type="EMBL" id="JAMXLR010000036">
    <property type="protein sequence ID" value="MCO6044288.1"/>
    <property type="molecule type" value="Genomic_DNA"/>
</dbReference>
<keyword evidence="16" id="KW-1185">Reference proteome</keyword>
<evidence type="ECO:0000256" key="7">
    <source>
        <dbReference type="ARBA" id="ARBA00022842"/>
    </source>
</evidence>
<comment type="cofactor">
    <cofactor evidence="2">
        <name>thiamine diphosphate</name>
        <dbReference type="ChEBI" id="CHEBI:58937"/>
    </cofactor>
</comment>
<gene>
    <name evidence="15" type="ORF">NG895_10250</name>
</gene>
<evidence type="ECO:0000256" key="4">
    <source>
        <dbReference type="ARBA" id="ARBA00013202"/>
    </source>
</evidence>
<evidence type="ECO:0000256" key="5">
    <source>
        <dbReference type="ARBA" id="ARBA00022723"/>
    </source>
</evidence>
<dbReference type="GO" id="GO:0000287">
    <property type="term" value="F:magnesium ion binding"/>
    <property type="evidence" value="ECO:0007669"/>
    <property type="project" value="InterPro"/>
</dbReference>
<dbReference type="CDD" id="cd02005">
    <property type="entry name" value="TPP_PDC_IPDC"/>
    <property type="match status" value="1"/>
</dbReference>
<evidence type="ECO:0000256" key="11">
    <source>
        <dbReference type="RuleBase" id="RU362132"/>
    </source>
</evidence>
<dbReference type="FunFam" id="3.40.50.970:FF:000019">
    <property type="entry name" value="Pyruvate decarboxylase isozyme"/>
    <property type="match status" value="1"/>
</dbReference>
<feature type="domain" description="Thiamine pyrophosphate enzyme TPP-binding" evidence="13">
    <location>
        <begin position="410"/>
        <end position="534"/>
    </location>
</feature>
<organism evidence="15 16">
    <name type="scientific">Aeoliella straminimaris</name>
    <dbReference type="NCBI Taxonomy" id="2954799"/>
    <lineage>
        <taxon>Bacteria</taxon>
        <taxon>Pseudomonadati</taxon>
        <taxon>Planctomycetota</taxon>
        <taxon>Planctomycetia</taxon>
        <taxon>Pirellulales</taxon>
        <taxon>Lacipirellulaceae</taxon>
        <taxon>Aeoliella</taxon>
    </lineage>
</organism>
<evidence type="ECO:0000256" key="1">
    <source>
        <dbReference type="ARBA" id="ARBA00001041"/>
    </source>
</evidence>
<evidence type="ECO:0000256" key="3">
    <source>
        <dbReference type="ARBA" id="ARBA00007812"/>
    </source>
</evidence>
<dbReference type="Gene3D" id="3.40.50.1220">
    <property type="entry name" value="TPP-binding domain"/>
    <property type="match status" value="1"/>
</dbReference>
<dbReference type="Gene3D" id="3.40.50.970">
    <property type="match status" value="2"/>
</dbReference>
<comment type="cofactor">
    <cofactor evidence="10">
        <name>Mg(2+)</name>
        <dbReference type="ChEBI" id="CHEBI:18420"/>
    </cofactor>
    <text evidence="10">Binds 1 Mg(2+) per subunit.</text>
</comment>
<comment type="similarity">
    <text evidence="3 11">Belongs to the TPP enzyme family.</text>
</comment>
<dbReference type="GO" id="GO:0005829">
    <property type="term" value="C:cytosol"/>
    <property type="evidence" value="ECO:0007669"/>
    <property type="project" value="TreeGrafter"/>
</dbReference>
<dbReference type="AlphaFoldDB" id="A0A9X2F9U5"/>
<dbReference type="GO" id="GO:0030976">
    <property type="term" value="F:thiamine pyrophosphate binding"/>
    <property type="evidence" value="ECO:0007669"/>
    <property type="project" value="InterPro"/>
</dbReference>
<evidence type="ECO:0000259" key="12">
    <source>
        <dbReference type="Pfam" id="PF00205"/>
    </source>
</evidence>
<keyword evidence="9" id="KW-0456">Lyase</keyword>
<evidence type="ECO:0000313" key="16">
    <source>
        <dbReference type="Proteomes" id="UP001155241"/>
    </source>
</evidence>
<dbReference type="CDD" id="cd07038">
    <property type="entry name" value="TPP_PYR_PDC_IPDC_like"/>
    <property type="match status" value="1"/>
</dbReference>
<dbReference type="InterPro" id="IPR029035">
    <property type="entry name" value="DHS-like_NAD/FAD-binding_dom"/>
</dbReference>
<dbReference type="Proteomes" id="UP001155241">
    <property type="component" value="Unassembled WGS sequence"/>
</dbReference>
<dbReference type="GO" id="GO:0004737">
    <property type="term" value="F:pyruvate decarboxylase activity"/>
    <property type="evidence" value="ECO:0007669"/>
    <property type="project" value="UniProtKB-EC"/>
</dbReference>